<evidence type="ECO:0000313" key="3">
    <source>
        <dbReference type="EMBL" id="CAF4020709.1"/>
    </source>
</evidence>
<sequence>MSLTNIYLDTSRLPDDILSYTDQRFYDFVESFLGKLHSRLLAQLHISSVPCFLLTENPCAIFNMDIDDEILEKLSKEICVKLKNNQFIVKPGIENSFKCLKQLLSKKTEEKLKTKRKGQQRSTNLGNTISTQSSSFSSASISLSQPLSATNSLSSLTLDEHRQYLLNLIQQWCIDNKSSLQLNQLELKEGVDFTFFFLTVNDGLEATVECKCGSKIILGKNLDKIQLSNFYKHLKDTKCSNIMALKKKEEKHIQQSVMNPTTTPSNVTDDLITTVSSRRLTSSTSSPGDKKRRISQGSQENQKKKKE</sequence>
<organism evidence="2 4">
    <name type="scientific">Rotaria sordida</name>
    <dbReference type="NCBI Taxonomy" id="392033"/>
    <lineage>
        <taxon>Eukaryota</taxon>
        <taxon>Metazoa</taxon>
        <taxon>Spiralia</taxon>
        <taxon>Gnathifera</taxon>
        <taxon>Rotifera</taxon>
        <taxon>Eurotatoria</taxon>
        <taxon>Bdelloidea</taxon>
        <taxon>Philodinida</taxon>
        <taxon>Philodinidae</taxon>
        <taxon>Rotaria</taxon>
    </lineage>
</organism>
<evidence type="ECO:0000313" key="2">
    <source>
        <dbReference type="EMBL" id="CAF1422415.1"/>
    </source>
</evidence>
<feature type="compositionally biased region" description="Low complexity" evidence="1">
    <location>
        <begin position="273"/>
        <end position="286"/>
    </location>
</feature>
<evidence type="ECO:0000256" key="1">
    <source>
        <dbReference type="SAM" id="MobiDB-lite"/>
    </source>
</evidence>
<feature type="region of interest" description="Disordered" evidence="1">
    <location>
        <begin position="111"/>
        <end position="133"/>
    </location>
</feature>
<dbReference type="EMBL" id="CAJOBD010005133">
    <property type="protein sequence ID" value="CAF4020709.1"/>
    <property type="molecule type" value="Genomic_DNA"/>
</dbReference>
<name>A0A815MGV7_9BILA</name>
<comment type="caution">
    <text evidence="2">The sequence shown here is derived from an EMBL/GenBank/DDBJ whole genome shotgun (WGS) entry which is preliminary data.</text>
</comment>
<protein>
    <submittedName>
        <fullName evidence="2">Uncharacterized protein</fullName>
    </submittedName>
</protein>
<dbReference type="Proteomes" id="UP000663864">
    <property type="component" value="Unassembled WGS sequence"/>
</dbReference>
<dbReference type="EMBL" id="CAJNOT010004227">
    <property type="protein sequence ID" value="CAF1422415.1"/>
    <property type="molecule type" value="Genomic_DNA"/>
</dbReference>
<dbReference type="AlphaFoldDB" id="A0A815MGV7"/>
<proteinExistence type="predicted"/>
<feature type="region of interest" description="Disordered" evidence="1">
    <location>
        <begin position="254"/>
        <end position="307"/>
    </location>
</feature>
<dbReference type="Proteomes" id="UP000663836">
    <property type="component" value="Unassembled WGS sequence"/>
</dbReference>
<gene>
    <name evidence="3" type="ORF">JBS370_LOCUS27387</name>
    <name evidence="2" type="ORF">ZHD862_LOCUS34007</name>
</gene>
<evidence type="ECO:0000313" key="4">
    <source>
        <dbReference type="Proteomes" id="UP000663864"/>
    </source>
</evidence>
<reference evidence="2" key="1">
    <citation type="submission" date="2021-02" db="EMBL/GenBank/DDBJ databases">
        <authorList>
            <person name="Nowell W R."/>
        </authorList>
    </citation>
    <scope>NUCLEOTIDE SEQUENCE</scope>
</reference>
<accession>A0A815MGV7</accession>
<feature type="compositionally biased region" description="Polar residues" evidence="1">
    <location>
        <begin position="254"/>
        <end position="268"/>
    </location>
</feature>